<name>A0AAE0HV87_9PEZI</name>
<evidence type="ECO:0000259" key="2">
    <source>
        <dbReference type="Pfam" id="PF01757"/>
    </source>
</evidence>
<evidence type="ECO:0000313" key="4">
    <source>
        <dbReference type="Proteomes" id="UP001283341"/>
    </source>
</evidence>
<feature type="transmembrane region" description="Helical" evidence="1">
    <location>
        <begin position="400"/>
        <end position="419"/>
    </location>
</feature>
<comment type="caution">
    <text evidence="3">The sequence shown here is derived from an EMBL/GenBank/DDBJ whole genome shotgun (WGS) entry which is preliminary data.</text>
</comment>
<feature type="transmembrane region" description="Helical" evidence="1">
    <location>
        <begin position="358"/>
        <end position="380"/>
    </location>
</feature>
<keyword evidence="1" id="KW-1133">Transmembrane helix</keyword>
<dbReference type="Pfam" id="PF01757">
    <property type="entry name" value="Acyl_transf_3"/>
    <property type="match status" value="1"/>
</dbReference>
<keyword evidence="1" id="KW-0812">Transmembrane</keyword>
<keyword evidence="3" id="KW-0808">Transferase</keyword>
<evidence type="ECO:0000256" key="1">
    <source>
        <dbReference type="SAM" id="Phobius"/>
    </source>
</evidence>
<accession>A0AAE0HV87</accession>
<dbReference type="PANTHER" id="PTHR23028">
    <property type="entry name" value="ACETYLTRANSFERASE"/>
    <property type="match status" value="1"/>
</dbReference>
<feature type="transmembrane region" description="Helical" evidence="1">
    <location>
        <begin position="129"/>
        <end position="149"/>
    </location>
</feature>
<keyword evidence="4" id="KW-1185">Reference proteome</keyword>
<feature type="transmembrane region" description="Helical" evidence="1">
    <location>
        <begin position="77"/>
        <end position="97"/>
    </location>
</feature>
<gene>
    <name evidence="3" type="ORF">B0H66DRAFT_629159</name>
</gene>
<dbReference type="PANTHER" id="PTHR23028:SF134">
    <property type="entry name" value="PUTATIVE (AFU_ORTHOLOGUE AFUA_4G08520)-RELATED"/>
    <property type="match status" value="1"/>
</dbReference>
<dbReference type="AlphaFoldDB" id="A0AAE0HV87"/>
<organism evidence="3 4">
    <name type="scientific">Apodospora peruviana</name>
    <dbReference type="NCBI Taxonomy" id="516989"/>
    <lineage>
        <taxon>Eukaryota</taxon>
        <taxon>Fungi</taxon>
        <taxon>Dikarya</taxon>
        <taxon>Ascomycota</taxon>
        <taxon>Pezizomycotina</taxon>
        <taxon>Sordariomycetes</taxon>
        <taxon>Sordariomycetidae</taxon>
        <taxon>Sordariales</taxon>
        <taxon>Lasiosphaeriaceae</taxon>
        <taxon>Apodospora</taxon>
    </lineage>
</organism>
<feature type="domain" description="Acyltransferase 3" evidence="2">
    <location>
        <begin position="27"/>
        <end position="418"/>
    </location>
</feature>
<dbReference type="InterPro" id="IPR002656">
    <property type="entry name" value="Acyl_transf_3_dom"/>
</dbReference>
<proteinExistence type="predicted"/>
<keyword evidence="1" id="KW-0472">Membrane</keyword>
<keyword evidence="3" id="KW-0012">Acyltransferase</keyword>
<reference evidence="3" key="2">
    <citation type="submission" date="2023-06" db="EMBL/GenBank/DDBJ databases">
        <authorList>
            <consortium name="Lawrence Berkeley National Laboratory"/>
            <person name="Haridas S."/>
            <person name="Hensen N."/>
            <person name="Bonometti L."/>
            <person name="Westerberg I."/>
            <person name="Brannstrom I.O."/>
            <person name="Guillou S."/>
            <person name="Cros-Aarteil S."/>
            <person name="Calhoun S."/>
            <person name="Kuo A."/>
            <person name="Mondo S."/>
            <person name="Pangilinan J."/>
            <person name="Riley R."/>
            <person name="Labutti K."/>
            <person name="Andreopoulos B."/>
            <person name="Lipzen A."/>
            <person name="Chen C."/>
            <person name="Yanf M."/>
            <person name="Daum C."/>
            <person name="Ng V."/>
            <person name="Clum A."/>
            <person name="Steindorff A."/>
            <person name="Ohm R."/>
            <person name="Martin F."/>
            <person name="Silar P."/>
            <person name="Natvig D."/>
            <person name="Lalanne C."/>
            <person name="Gautier V."/>
            <person name="Ament-Velasquez S.L."/>
            <person name="Kruys A."/>
            <person name="Hutchinson M.I."/>
            <person name="Powell A.J."/>
            <person name="Barry K."/>
            <person name="Miller A.N."/>
            <person name="Grigoriev I.V."/>
            <person name="Debuchy R."/>
            <person name="Gladieux P."/>
            <person name="Thoren M.H."/>
            <person name="Johannesson H."/>
        </authorList>
    </citation>
    <scope>NUCLEOTIDE SEQUENCE</scope>
    <source>
        <strain evidence="3">CBS 118394</strain>
    </source>
</reference>
<dbReference type="GO" id="GO:0016747">
    <property type="term" value="F:acyltransferase activity, transferring groups other than amino-acyl groups"/>
    <property type="evidence" value="ECO:0007669"/>
    <property type="project" value="InterPro"/>
</dbReference>
<dbReference type="InterPro" id="IPR050879">
    <property type="entry name" value="Acyltransferase_3"/>
</dbReference>
<dbReference type="EMBL" id="JAUEDM010000007">
    <property type="protein sequence ID" value="KAK3313376.1"/>
    <property type="molecule type" value="Genomic_DNA"/>
</dbReference>
<protein>
    <submittedName>
        <fullName evidence="3">Acyltransferase 3</fullName>
    </submittedName>
</protein>
<evidence type="ECO:0000313" key="3">
    <source>
        <dbReference type="EMBL" id="KAK3313376.1"/>
    </source>
</evidence>
<feature type="transmembrane region" description="Helical" evidence="1">
    <location>
        <begin position="231"/>
        <end position="250"/>
    </location>
</feature>
<sequence>MFSEKLPYRLLNLRPFPARPLTHTTCLHGLRGLAAVAVFVRHLLISFWEYPDHGCASASSPELAGNNKICHHLPIPLRILFAGNAMVSVFFVVSGYLDSIKPLQFIHAHQFEALQAHTASSVLRRGPRLFLPALAASTLISVAVWLGLYEWGLAYRLTFFDSLPPHLLSRHANPFTQLAAMLASFRKLFDLFNFKPINPKVNMHYWTLPYDLRGTLVRHLAIMSTSRLTPMARMAAILILILFCGSYARWELALNLCGLLLCQIDILFQARARTTKDGEKQSWRWVNTMLIVASLYLCTYPKENGAQTPGYRLLGKLAPTPSSSGWQDYRWWNSWAAVMLVWGVLHQDSASKFLEGGVPQYLGSISFAVYLLHGPVLHITAYEIIPMTWTISDGSVFGDVLGFLLPTLLVVVPCVLLAADLFARTIEVKCYGLIQRAERALLDDRGKESCLS</sequence>
<reference evidence="3" key="1">
    <citation type="journal article" date="2023" name="Mol. Phylogenet. Evol.">
        <title>Genome-scale phylogeny and comparative genomics of the fungal order Sordariales.</title>
        <authorList>
            <person name="Hensen N."/>
            <person name="Bonometti L."/>
            <person name="Westerberg I."/>
            <person name="Brannstrom I.O."/>
            <person name="Guillou S."/>
            <person name="Cros-Aarteil S."/>
            <person name="Calhoun S."/>
            <person name="Haridas S."/>
            <person name="Kuo A."/>
            <person name="Mondo S."/>
            <person name="Pangilinan J."/>
            <person name="Riley R."/>
            <person name="LaButti K."/>
            <person name="Andreopoulos B."/>
            <person name="Lipzen A."/>
            <person name="Chen C."/>
            <person name="Yan M."/>
            <person name="Daum C."/>
            <person name="Ng V."/>
            <person name="Clum A."/>
            <person name="Steindorff A."/>
            <person name="Ohm R.A."/>
            <person name="Martin F."/>
            <person name="Silar P."/>
            <person name="Natvig D.O."/>
            <person name="Lalanne C."/>
            <person name="Gautier V."/>
            <person name="Ament-Velasquez S.L."/>
            <person name="Kruys A."/>
            <person name="Hutchinson M.I."/>
            <person name="Powell A.J."/>
            <person name="Barry K."/>
            <person name="Miller A.N."/>
            <person name="Grigoriev I.V."/>
            <person name="Debuchy R."/>
            <person name="Gladieux P."/>
            <person name="Hiltunen Thoren M."/>
            <person name="Johannesson H."/>
        </authorList>
    </citation>
    <scope>NUCLEOTIDE SEQUENCE</scope>
    <source>
        <strain evidence="3">CBS 118394</strain>
    </source>
</reference>
<dbReference type="Proteomes" id="UP001283341">
    <property type="component" value="Unassembled WGS sequence"/>
</dbReference>